<dbReference type="Gene3D" id="1.10.418.10">
    <property type="entry name" value="Calponin-like domain"/>
    <property type="match status" value="1"/>
</dbReference>
<dbReference type="CDD" id="cd21210">
    <property type="entry name" value="CH_SCP1-like"/>
    <property type="match status" value="1"/>
</dbReference>
<dbReference type="Pfam" id="PF00307">
    <property type="entry name" value="CH"/>
    <property type="match status" value="1"/>
</dbReference>
<dbReference type="SUPFAM" id="SSF47576">
    <property type="entry name" value="Calponin-homology domain, CH-domain"/>
    <property type="match status" value="1"/>
</dbReference>
<feature type="compositionally biased region" description="Polar residues" evidence="1">
    <location>
        <begin position="577"/>
        <end position="592"/>
    </location>
</feature>
<dbReference type="PANTHER" id="PTHR47385:SF14">
    <property type="entry name" value="TRANSGELIN"/>
    <property type="match status" value="1"/>
</dbReference>
<feature type="region of interest" description="Disordered" evidence="1">
    <location>
        <begin position="139"/>
        <end position="219"/>
    </location>
</feature>
<feature type="domain" description="Calponin-homology (CH)" evidence="2">
    <location>
        <begin position="21"/>
        <end position="128"/>
    </location>
</feature>
<dbReference type="InterPro" id="IPR003096">
    <property type="entry name" value="SM22_calponin"/>
</dbReference>
<dbReference type="InterPro" id="IPR001715">
    <property type="entry name" value="CH_dom"/>
</dbReference>
<gene>
    <name evidence="3" type="ORF">M436DRAFT_37964</name>
</gene>
<dbReference type="EMBL" id="KL584703">
    <property type="protein sequence ID" value="KEQ77176.1"/>
    <property type="molecule type" value="Genomic_DNA"/>
</dbReference>
<dbReference type="GO" id="GO:0007015">
    <property type="term" value="P:actin filament organization"/>
    <property type="evidence" value="ECO:0007669"/>
    <property type="project" value="TreeGrafter"/>
</dbReference>
<dbReference type="PANTHER" id="PTHR47385">
    <property type="entry name" value="CALPONIN"/>
    <property type="match status" value="1"/>
</dbReference>
<dbReference type="GeneID" id="25408933"/>
<accession>A0A074XRJ5</accession>
<dbReference type="STRING" id="1043004.A0A074XRJ5"/>
<dbReference type="Proteomes" id="UP000027730">
    <property type="component" value="Unassembled WGS sequence"/>
</dbReference>
<sequence length="639" mass="71453">MASVSSLDQDMRNLRMSKYTPQAANEIRSWIEQTLGETLPSGDLLQDVLKDGVILCRLANLALPAPGLKFKRSAMPFVQMENISHFLRACEAPPLNMPAHDRFLTVDLFESKDPAQVLQCISAFSRVAHAVSPANFPNTIGPQRSATLSPAATGPATRNARPVAPNPLSAKPSFAVPSARSMSPALSGGFSGSSATDNGLKSPRGTVSSWTKAGDRGNTAPAWNIAQYGYMGGASQGNQGVMFGGRRQITTAAPHVPGQGESDFGKRRREREAEEERLRQEAEETEYKKQHEREAEEERDRIAEEHRWEEEARRTREKERQRILEQKREWEEEERRWKAQEEARQKEHEADLKGQHLSQHQADQGARRSSAHEDTPERLRVRELEKQLEEARERERQYQQEREERVRQNSIHSRPSTARSEQEADPIPRAPSPKDSDVSWAPIEDEVLNRKMPAPEMPHGSSRPLPTPATRQTPMLPERTASPAGPRPLPDPSAYRPASPAPTRTDRYLAENPAPVSSKPVTHQPREMGYTSTYEEQNDRDRRMASQQTTKAGGWASKSLLEREMERERERQREWEANQQATKDVAKDSSQGSGAGQSWDVHQYGYMGGDSQNRGSSSGSGIGFGGRRQIIGPRPPPGS</sequence>
<dbReference type="InterPro" id="IPR050606">
    <property type="entry name" value="Calponin-like"/>
</dbReference>
<reference evidence="3 4" key="1">
    <citation type="journal article" date="2014" name="BMC Genomics">
        <title>Genome sequencing of four Aureobasidium pullulans varieties: biotechnological potential, stress tolerance, and description of new species.</title>
        <authorList>
            <person name="Gostin Ar C."/>
            <person name="Ohm R.A."/>
            <person name="Kogej T."/>
            <person name="Sonjak S."/>
            <person name="Turk M."/>
            <person name="Zajc J."/>
            <person name="Zalar P."/>
            <person name="Grube M."/>
            <person name="Sun H."/>
            <person name="Han J."/>
            <person name="Sharma A."/>
            <person name="Chiniquy J."/>
            <person name="Ngan C.Y."/>
            <person name="Lipzen A."/>
            <person name="Barry K."/>
            <person name="Grigoriev I.V."/>
            <person name="Gunde-Cimerman N."/>
        </authorList>
    </citation>
    <scope>NUCLEOTIDE SEQUENCE [LARGE SCALE GENOMIC DNA]</scope>
    <source>
        <strain evidence="3 4">CBS 147.97</strain>
    </source>
</reference>
<feature type="compositionally biased region" description="Basic and acidic residues" evidence="1">
    <location>
        <begin position="370"/>
        <end position="407"/>
    </location>
</feature>
<dbReference type="InterPro" id="IPR036872">
    <property type="entry name" value="CH_dom_sf"/>
</dbReference>
<dbReference type="SMART" id="SM00033">
    <property type="entry name" value="CH"/>
    <property type="match status" value="1"/>
</dbReference>
<dbReference type="PRINTS" id="PR00888">
    <property type="entry name" value="SM22CALPONIN"/>
</dbReference>
<organism evidence="3 4">
    <name type="scientific">Aureobasidium namibiae CBS 147.97</name>
    <dbReference type="NCBI Taxonomy" id="1043004"/>
    <lineage>
        <taxon>Eukaryota</taxon>
        <taxon>Fungi</taxon>
        <taxon>Dikarya</taxon>
        <taxon>Ascomycota</taxon>
        <taxon>Pezizomycotina</taxon>
        <taxon>Dothideomycetes</taxon>
        <taxon>Dothideomycetidae</taxon>
        <taxon>Dothideales</taxon>
        <taxon>Saccotheciaceae</taxon>
        <taxon>Aureobasidium</taxon>
    </lineage>
</organism>
<evidence type="ECO:0000256" key="1">
    <source>
        <dbReference type="SAM" id="MobiDB-lite"/>
    </source>
</evidence>
<protein>
    <recommendedName>
        <fullName evidence="2">Calponin-homology (CH) domain-containing protein</fullName>
    </recommendedName>
</protein>
<feature type="compositionally biased region" description="Polar residues" evidence="1">
    <location>
        <begin position="139"/>
        <end position="150"/>
    </location>
</feature>
<dbReference type="AlphaFoldDB" id="A0A074XRJ5"/>
<feature type="region of interest" description="Disordered" evidence="1">
    <location>
        <begin position="251"/>
        <end position="639"/>
    </location>
</feature>
<dbReference type="PROSITE" id="PS50021">
    <property type="entry name" value="CH"/>
    <property type="match status" value="1"/>
</dbReference>
<feature type="compositionally biased region" description="Basic and acidic residues" evidence="1">
    <location>
        <begin position="560"/>
        <end position="576"/>
    </location>
</feature>
<evidence type="ECO:0000313" key="4">
    <source>
        <dbReference type="Proteomes" id="UP000027730"/>
    </source>
</evidence>
<feature type="compositionally biased region" description="Polar residues" evidence="1">
    <location>
        <begin position="192"/>
        <end position="211"/>
    </location>
</feature>
<feature type="compositionally biased region" description="Polar residues" evidence="1">
    <location>
        <begin position="409"/>
        <end position="419"/>
    </location>
</feature>
<dbReference type="GO" id="GO:0015629">
    <property type="term" value="C:actin cytoskeleton"/>
    <property type="evidence" value="ECO:0007669"/>
    <property type="project" value="TreeGrafter"/>
</dbReference>
<dbReference type="RefSeq" id="XP_013430729.1">
    <property type="nucleotide sequence ID" value="XM_013575275.1"/>
</dbReference>
<dbReference type="OrthoDB" id="21595at2759"/>
<dbReference type="HOGENOM" id="CLU_024074_0_0_1"/>
<evidence type="ECO:0000259" key="2">
    <source>
        <dbReference type="PROSITE" id="PS50021"/>
    </source>
</evidence>
<keyword evidence="4" id="KW-1185">Reference proteome</keyword>
<dbReference type="GO" id="GO:0051015">
    <property type="term" value="F:actin filament binding"/>
    <property type="evidence" value="ECO:0007669"/>
    <property type="project" value="TreeGrafter"/>
</dbReference>
<evidence type="ECO:0000313" key="3">
    <source>
        <dbReference type="EMBL" id="KEQ77176.1"/>
    </source>
</evidence>
<proteinExistence type="predicted"/>
<name>A0A074XRJ5_9PEZI</name>
<feature type="compositionally biased region" description="Basic and acidic residues" evidence="1">
    <location>
        <begin position="270"/>
        <end position="354"/>
    </location>
</feature>